<evidence type="ECO:0000313" key="2">
    <source>
        <dbReference type="Proteomes" id="UP000054466"/>
    </source>
</evidence>
<dbReference type="GeneID" id="27351845"/>
<dbReference type="Proteomes" id="UP000054466">
    <property type="component" value="Unassembled WGS sequence"/>
</dbReference>
<proteinExistence type="predicted"/>
<gene>
    <name evidence="1" type="ORF">PV07_12651</name>
</gene>
<dbReference type="HOGENOM" id="CLU_478934_0_0_1"/>
<reference evidence="1 2" key="1">
    <citation type="submission" date="2015-01" db="EMBL/GenBank/DDBJ databases">
        <title>The Genome Sequence of Cladophialophora immunda CBS83496.</title>
        <authorList>
            <consortium name="The Broad Institute Genomics Platform"/>
            <person name="Cuomo C."/>
            <person name="de Hoog S."/>
            <person name="Gorbushina A."/>
            <person name="Stielow B."/>
            <person name="Teixiera M."/>
            <person name="Abouelleil A."/>
            <person name="Chapman S.B."/>
            <person name="Priest M."/>
            <person name="Young S.K."/>
            <person name="Wortman J."/>
            <person name="Nusbaum C."/>
            <person name="Birren B."/>
        </authorList>
    </citation>
    <scope>NUCLEOTIDE SEQUENCE [LARGE SCALE GENOMIC DNA]</scope>
    <source>
        <strain evidence="1 2">CBS 83496</strain>
    </source>
</reference>
<organism evidence="1 2">
    <name type="scientific">Cladophialophora immunda</name>
    <dbReference type="NCBI Taxonomy" id="569365"/>
    <lineage>
        <taxon>Eukaryota</taxon>
        <taxon>Fungi</taxon>
        <taxon>Dikarya</taxon>
        <taxon>Ascomycota</taxon>
        <taxon>Pezizomycotina</taxon>
        <taxon>Eurotiomycetes</taxon>
        <taxon>Chaetothyriomycetidae</taxon>
        <taxon>Chaetothyriales</taxon>
        <taxon>Herpotrichiellaceae</taxon>
        <taxon>Cladophialophora</taxon>
    </lineage>
</organism>
<dbReference type="EMBL" id="KN847079">
    <property type="protein sequence ID" value="KIW21939.1"/>
    <property type="molecule type" value="Genomic_DNA"/>
</dbReference>
<dbReference type="VEuPathDB" id="FungiDB:PV07_12651"/>
<name>A0A0D2CEH3_9EURO</name>
<dbReference type="STRING" id="569365.A0A0D2CEH3"/>
<dbReference type="OrthoDB" id="5153231at2759"/>
<sequence>MSSDSIDVVHFSDASCILCHETIASLDEAQLLDRSVRRIKVVQCPPLCLLCTQSPQARTWCHLSCLSILIWTLGDDNVPNHDDLLSYGTLTRPRWKERRLAIYNDGNSVEQCTSALRKMFSVKLVDRMPREIVLGIVKLLGPVCLSAIREFRSHISALRRKPLGAKISLDPSRVVYRTTFRFRGNSYISMISNQYDGRENLRKLRGRLRTDRCRVAVSFDEIGVRNIRIFGPGASTIPADGSPWYYITDSSSQVVFEGFTDGLILRDIRRKFVSNFYDSFLWDTTNPPTINIKNFFSASSTGASHSRFRFVPFNAEAYMLTVHCRSQKILGICAHDLVDLHPSCGICDIYVREKNVQRLCFPVNAREKIQGIWIRTPKLVSTKDRSIIVETTRSRVRTFGLYSRINHDGFEFHSLLGRTDGFVDGIYYNALEGRCDYVTELGVICSSANQSLAEVVTLPNLPAFYDSPTRSLDWYLSAAPLDNLRSLRFSYDEKSPSCTGVLLVYHDGSQDVLGQLFWDRLISSKDISRENTRYYNITMGKLHCVQWKEVDSDVEPLSDNSNGDNWRSIPETGTIRWWFGRLGNRIVIDPVSLT</sequence>
<protein>
    <submittedName>
        <fullName evidence="1">Uncharacterized protein</fullName>
    </submittedName>
</protein>
<dbReference type="AlphaFoldDB" id="A0A0D2CEH3"/>
<keyword evidence="2" id="KW-1185">Reference proteome</keyword>
<evidence type="ECO:0000313" key="1">
    <source>
        <dbReference type="EMBL" id="KIW21939.1"/>
    </source>
</evidence>
<accession>A0A0D2CEH3</accession>
<dbReference type="RefSeq" id="XP_016242155.1">
    <property type="nucleotide sequence ID" value="XM_016400197.1"/>
</dbReference>